<evidence type="ECO:0000259" key="8">
    <source>
        <dbReference type="PROSITE" id="PS50848"/>
    </source>
</evidence>
<dbReference type="AlphaFoldDB" id="A0A024UAP6"/>
<dbReference type="PANTHER" id="PTHR44329:SF289">
    <property type="entry name" value="SERINE_THREONINE-PROTEIN KINASE VIK"/>
    <property type="match status" value="1"/>
</dbReference>
<keyword evidence="1" id="KW-0479">Metal-binding</keyword>
<dbReference type="PANTHER" id="PTHR44329">
    <property type="entry name" value="SERINE/THREONINE-PROTEIN KINASE TNNI3K-RELATED"/>
    <property type="match status" value="1"/>
</dbReference>
<evidence type="ECO:0000259" key="6">
    <source>
        <dbReference type="PROSITE" id="PS50011"/>
    </source>
</evidence>
<evidence type="ECO:0000256" key="5">
    <source>
        <dbReference type="SAM" id="MobiDB-lite"/>
    </source>
</evidence>
<dbReference type="Pfam" id="PF01363">
    <property type="entry name" value="FYVE"/>
    <property type="match status" value="1"/>
</dbReference>
<dbReference type="OrthoDB" id="535509at2759"/>
<keyword evidence="3" id="KW-0862">Zinc</keyword>
<dbReference type="InterPro" id="IPR011009">
    <property type="entry name" value="Kinase-like_dom_sf"/>
</dbReference>
<feature type="compositionally biased region" description="Polar residues" evidence="5">
    <location>
        <begin position="374"/>
        <end position="388"/>
    </location>
</feature>
<feature type="domain" description="Protein kinase" evidence="6">
    <location>
        <begin position="872"/>
        <end position="1156"/>
    </location>
</feature>
<dbReference type="eggNOG" id="KOG0200">
    <property type="taxonomic scope" value="Eukaryota"/>
</dbReference>
<reference evidence="9" key="1">
    <citation type="submission" date="2013-12" db="EMBL/GenBank/DDBJ databases">
        <title>The Genome Sequence of Aphanomyces invadans NJM9701.</title>
        <authorList>
            <consortium name="The Broad Institute Genomics Platform"/>
            <person name="Russ C."/>
            <person name="Tyler B."/>
            <person name="van West P."/>
            <person name="Dieguez-Uribeondo J."/>
            <person name="Young S.K."/>
            <person name="Zeng Q."/>
            <person name="Gargeya S."/>
            <person name="Fitzgerald M."/>
            <person name="Abouelleil A."/>
            <person name="Alvarado L."/>
            <person name="Chapman S.B."/>
            <person name="Gainer-Dewar J."/>
            <person name="Goldberg J."/>
            <person name="Griggs A."/>
            <person name="Gujja S."/>
            <person name="Hansen M."/>
            <person name="Howarth C."/>
            <person name="Imamovic A."/>
            <person name="Ireland A."/>
            <person name="Larimer J."/>
            <person name="McCowan C."/>
            <person name="Murphy C."/>
            <person name="Pearson M."/>
            <person name="Poon T.W."/>
            <person name="Priest M."/>
            <person name="Roberts A."/>
            <person name="Saif S."/>
            <person name="Shea T."/>
            <person name="Sykes S."/>
            <person name="Wortman J."/>
            <person name="Nusbaum C."/>
            <person name="Birren B."/>
        </authorList>
    </citation>
    <scope>NUCLEOTIDE SEQUENCE [LARGE SCALE GENOMIC DNA]</scope>
    <source>
        <strain evidence="9">NJM9701</strain>
    </source>
</reference>
<dbReference type="GO" id="GO:0008270">
    <property type="term" value="F:zinc ion binding"/>
    <property type="evidence" value="ECO:0007669"/>
    <property type="project" value="UniProtKB-KW"/>
</dbReference>
<dbReference type="GO" id="GO:0004674">
    <property type="term" value="F:protein serine/threonine kinase activity"/>
    <property type="evidence" value="ECO:0007669"/>
    <property type="project" value="UniProtKB-KW"/>
</dbReference>
<feature type="region of interest" description="Disordered" evidence="5">
    <location>
        <begin position="655"/>
        <end position="676"/>
    </location>
</feature>
<dbReference type="PROSITE" id="PS50178">
    <property type="entry name" value="ZF_FYVE"/>
    <property type="match status" value="1"/>
</dbReference>
<dbReference type="RefSeq" id="XP_008867514.1">
    <property type="nucleotide sequence ID" value="XM_008869292.1"/>
</dbReference>
<feature type="compositionally biased region" description="Polar residues" evidence="5">
    <location>
        <begin position="271"/>
        <end position="289"/>
    </location>
</feature>
<dbReference type="InterPro" id="IPR002913">
    <property type="entry name" value="START_lipid-bd_dom"/>
</dbReference>
<dbReference type="InterPro" id="IPR000719">
    <property type="entry name" value="Prot_kinase_dom"/>
</dbReference>
<dbReference type="SUPFAM" id="SSF55961">
    <property type="entry name" value="Bet v1-like"/>
    <property type="match status" value="1"/>
</dbReference>
<dbReference type="SUPFAM" id="SSF56112">
    <property type="entry name" value="Protein kinase-like (PK-like)"/>
    <property type="match status" value="1"/>
</dbReference>
<feature type="compositionally biased region" description="Basic residues" evidence="5">
    <location>
        <begin position="499"/>
        <end position="508"/>
    </location>
</feature>
<feature type="region of interest" description="Disordered" evidence="5">
    <location>
        <begin position="374"/>
        <end position="522"/>
    </location>
</feature>
<dbReference type="CDD" id="cd00065">
    <property type="entry name" value="FYVE_like_SF"/>
    <property type="match status" value="1"/>
</dbReference>
<evidence type="ECO:0000313" key="9">
    <source>
        <dbReference type="EMBL" id="ETW03285.1"/>
    </source>
</evidence>
<feature type="domain" description="START" evidence="8">
    <location>
        <begin position="139"/>
        <end position="232"/>
    </location>
</feature>
<dbReference type="InterPro" id="IPR013083">
    <property type="entry name" value="Znf_RING/FYVE/PHD"/>
</dbReference>
<dbReference type="Gene3D" id="3.30.200.20">
    <property type="entry name" value="Phosphorylase Kinase, domain 1"/>
    <property type="match status" value="1"/>
</dbReference>
<keyword evidence="2 4" id="KW-0863">Zinc-finger</keyword>
<feature type="region of interest" description="Disordered" evidence="5">
    <location>
        <begin position="553"/>
        <end position="574"/>
    </location>
</feature>
<dbReference type="InterPro" id="IPR051681">
    <property type="entry name" value="Ser/Thr_Kinases-Pseudokinases"/>
</dbReference>
<dbReference type="InterPro" id="IPR017455">
    <property type="entry name" value="Znf_FYVE-rel"/>
</dbReference>
<dbReference type="VEuPathDB" id="FungiDB:H310_04790"/>
<dbReference type="Gene3D" id="3.30.530.20">
    <property type="match status" value="1"/>
</dbReference>
<dbReference type="SUPFAM" id="SSF57903">
    <property type="entry name" value="FYVE/PHD zinc finger"/>
    <property type="match status" value="1"/>
</dbReference>
<dbReference type="Gene3D" id="1.10.510.10">
    <property type="entry name" value="Transferase(Phosphotransferase) domain 1"/>
    <property type="match status" value="1"/>
</dbReference>
<dbReference type="GO" id="GO:0005524">
    <property type="term" value="F:ATP binding"/>
    <property type="evidence" value="ECO:0007669"/>
    <property type="project" value="InterPro"/>
</dbReference>
<dbReference type="PROSITE" id="PS50011">
    <property type="entry name" value="PROTEIN_KINASE_DOM"/>
    <property type="match status" value="1"/>
</dbReference>
<proteinExistence type="predicted"/>
<accession>A0A024UAP6</accession>
<dbReference type="Gene3D" id="3.30.40.10">
    <property type="entry name" value="Zinc/RING finger domain, C3HC4 (zinc finger)"/>
    <property type="match status" value="1"/>
</dbReference>
<dbReference type="GO" id="GO:0008289">
    <property type="term" value="F:lipid binding"/>
    <property type="evidence" value="ECO:0007669"/>
    <property type="project" value="InterPro"/>
</dbReference>
<keyword evidence="9" id="KW-0418">Kinase</keyword>
<organism evidence="9">
    <name type="scientific">Aphanomyces invadans</name>
    <dbReference type="NCBI Taxonomy" id="157072"/>
    <lineage>
        <taxon>Eukaryota</taxon>
        <taxon>Sar</taxon>
        <taxon>Stramenopiles</taxon>
        <taxon>Oomycota</taxon>
        <taxon>Saprolegniomycetes</taxon>
        <taxon>Saprolegniales</taxon>
        <taxon>Verrucalvaceae</taxon>
        <taxon>Aphanomyces</taxon>
    </lineage>
</organism>
<feature type="region of interest" description="Disordered" evidence="5">
    <location>
        <begin position="629"/>
        <end position="648"/>
    </location>
</feature>
<dbReference type="InterPro" id="IPR001245">
    <property type="entry name" value="Ser-Thr/Tyr_kinase_cat_dom"/>
</dbReference>
<name>A0A024UAP6_9STRA</name>
<feature type="domain" description="FYVE-type" evidence="7">
    <location>
        <begin position="293"/>
        <end position="352"/>
    </location>
</feature>
<feature type="compositionally biased region" description="Polar residues" evidence="5">
    <location>
        <begin position="436"/>
        <end position="445"/>
    </location>
</feature>
<dbReference type="InterPro" id="IPR000306">
    <property type="entry name" value="Znf_FYVE"/>
</dbReference>
<dbReference type="GeneID" id="20081840"/>
<sequence length="1184" mass="129364">MTTRRDFTESEITTLKGLGREVCTIVAYAARRTDNATVKWTLIKPASATDPVDLYVGECSVNDTLTFMCGVTRVRGATVEQIAGVLNTEPDNAPAFHAAFYSDLGHYEKLVSIRAQTKQFPRHAISVKTMTMVSPSRSVAPRDFVYLEAQEDILDTTRMTRGWVCAMHSIDYAPLPGHPSQRRPAHDSVRGRLFRSGIVANETKEENVVEVTYLLQIDFGGMVPLDIRRQIMALRLHSLRFLNDHFRNSHDKERVRSVSSAPPVLLPVRPTSATVGTDSSSLPQSNHLSNPNGQGGRFCMGCGSKFHLLQRKYHCQACGEIFCSHCSIHQRLAPGLGGDKFSLCHACASRDVPSKNGGMHAKRNLLMLENGRRSTASLPAPGTNSNAPPASASLDRMRPVGASSMHQRTDRRTRSTPDNSRTRYVVSPQDKPSFRRGQSSPQLPSRTDENARYVAPLPQDDASFMRSRSPPSYDSGESFYLGATPPQVHDRSNNPIHRQPSRSHHHHSYLPTTPDDLATSPAEGTVVNLGDIGNAADALAALAVGQPVHANRLPVVPPAPDSPVARGPSPRASSSFLENEADILESLVDNSSEWRGQVEPIRRPRRGSAVVDLRDIKNASELLQKLDNAEAAGSSKAPPFQLPTPHSSRPLLAQLANHPANPDPVPRECDDDPNDAMPPSQRKIMSVASLPSLHANEDAVTFQTFAPPCVSREAMFDLTLWAYVVHNDSGQNMTKPPNDSVTPPCYVPLRRGAVVHATMAGPDGFYIASAQDFDPSNMDKSSSTSSKATATFTWVGDSTKVVFHVQGRGSHDLLKLGQAVFTVTIAVGTRVVVVRSYIHVTSNRGESFQVAELRQEADAVPVVRRHIPFHDLRLGTLASHSPTGLSYRARWRDQEVVVRLVPAPTQPSEARNNADNDQLATAAGAVFHRHAAILTVLGYHPHIVSVLGASTDLGEPWAIVSECTPLERKLDDLLHQNHHYSSLNSPSLFLAVHDKVRILCDIALGLLNVHEAGFVVRDVTAPHCVVHTLTRRAKLVDLDIFVPFSAATAPHHGAFEHETNMAALKYFAPESLQPPHEFSFKSDVYSFGVLMWETFKEARPFGNLTAAEAAAWVVEGGRLDHISDIPVDHRDLLVQCFQEVPSKRPSAADIVAHFRAGLVSTTNCALPTTSSAKSTERVGSETCP</sequence>
<evidence type="ECO:0000259" key="7">
    <source>
        <dbReference type="PROSITE" id="PS50178"/>
    </source>
</evidence>
<dbReference type="Pfam" id="PF07714">
    <property type="entry name" value="PK_Tyr_Ser-Thr"/>
    <property type="match status" value="1"/>
</dbReference>
<evidence type="ECO:0000256" key="3">
    <source>
        <dbReference type="ARBA" id="ARBA00022833"/>
    </source>
</evidence>
<evidence type="ECO:0000256" key="1">
    <source>
        <dbReference type="ARBA" id="ARBA00022723"/>
    </source>
</evidence>
<keyword evidence="9" id="KW-0723">Serine/threonine-protein kinase</keyword>
<dbReference type="InterPro" id="IPR023393">
    <property type="entry name" value="START-like_dom_sf"/>
</dbReference>
<dbReference type="InterPro" id="IPR011011">
    <property type="entry name" value="Znf_FYVE_PHD"/>
</dbReference>
<evidence type="ECO:0000256" key="2">
    <source>
        <dbReference type="ARBA" id="ARBA00022771"/>
    </source>
</evidence>
<dbReference type="PROSITE" id="PS50848">
    <property type="entry name" value="START"/>
    <property type="match status" value="1"/>
</dbReference>
<gene>
    <name evidence="9" type="ORF">H310_04790</name>
</gene>
<dbReference type="SMART" id="SM00064">
    <property type="entry name" value="FYVE"/>
    <property type="match status" value="1"/>
</dbReference>
<evidence type="ECO:0000256" key="4">
    <source>
        <dbReference type="PROSITE-ProRule" id="PRU00091"/>
    </source>
</evidence>
<dbReference type="STRING" id="157072.A0A024UAP6"/>
<protein>
    <submittedName>
        <fullName evidence="9">Serine/threonine protein kinase</fullName>
    </submittedName>
</protein>
<feature type="region of interest" description="Disordered" evidence="5">
    <location>
        <begin position="252"/>
        <end position="289"/>
    </location>
</feature>
<keyword evidence="9" id="KW-0808">Transferase</keyword>
<dbReference type="EMBL" id="KI913959">
    <property type="protein sequence ID" value="ETW03285.1"/>
    <property type="molecule type" value="Genomic_DNA"/>
</dbReference>